<dbReference type="RefSeq" id="WP_119089364.1">
    <property type="nucleotide sequence ID" value="NZ_QXIS01000032.1"/>
</dbReference>
<evidence type="ECO:0000256" key="8">
    <source>
        <dbReference type="ARBA" id="ARBA00040914"/>
    </source>
</evidence>
<dbReference type="Gene3D" id="1.20.1250.20">
    <property type="entry name" value="MFS general substrate transporter like domains"/>
    <property type="match status" value="1"/>
</dbReference>
<evidence type="ECO:0000313" key="12">
    <source>
        <dbReference type="Proteomes" id="UP000266328"/>
    </source>
</evidence>
<feature type="transmembrane region" description="Helical" evidence="9">
    <location>
        <begin position="171"/>
        <end position="189"/>
    </location>
</feature>
<feature type="transmembrane region" description="Helical" evidence="9">
    <location>
        <begin position="288"/>
        <end position="308"/>
    </location>
</feature>
<keyword evidence="6 9" id="KW-0472">Membrane</keyword>
<evidence type="ECO:0000256" key="6">
    <source>
        <dbReference type="ARBA" id="ARBA00023136"/>
    </source>
</evidence>
<feature type="transmembrane region" description="Helical" evidence="9">
    <location>
        <begin position="103"/>
        <end position="124"/>
    </location>
</feature>
<dbReference type="GO" id="GO:0022857">
    <property type="term" value="F:transmembrane transporter activity"/>
    <property type="evidence" value="ECO:0007669"/>
    <property type="project" value="InterPro"/>
</dbReference>
<evidence type="ECO:0000256" key="7">
    <source>
        <dbReference type="ARBA" id="ARBA00038075"/>
    </source>
</evidence>
<dbReference type="PANTHER" id="PTHR23513:SF9">
    <property type="entry name" value="ENTEROBACTIN EXPORTER ENTS"/>
    <property type="match status" value="1"/>
</dbReference>
<feature type="transmembrane region" description="Helical" evidence="9">
    <location>
        <begin position="354"/>
        <end position="372"/>
    </location>
</feature>
<dbReference type="Proteomes" id="UP000266328">
    <property type="component" value="Unassembled WGS sequence"/>
</dbReference>
<comment type="subcellular location">
    <subcellularLocation>
        <location evidence="1">Cell membrane</location>
        <topology evidence="1">Multi-pass membrane protein</topology>
    </subcellularLocation>
</comment>
<comment type="caution">
    <text evidence="11">The sequence shown here is derived from an EMBL/GenBank/DDBJ whole genome shotgun (WGS) entry which is preliminary data.</text>
</comment>
<protein>
    <recommendedName>
        <fullName evidence="8">Multidrug efflux pump Tap</fullName>
    </recommendedName>
</protein>
<evidence type="ECO:0000256" key="5">
    <source>
        <dbReference type="ARBA" id="ARBA00022989"/>
    </source>
</evidence>
<feature type="transmembrane region" description="Helical" evidence="9">
    <location>
        <begin position="224"/>
        <end position="245"/>
    </location>
</feature>
<evidence type="ECO:0000256" key="1">
    <source>
        <dbReference type="ARBA" id="ARBA00004651"/>
    </source>
</evidence>
<name>A0A398D333_9BACT</name>
<reference evidence="11 12" key="1">
    <citation type="submission" date="2018-09" db="EMBL/GenBank/DDBJ databases">
        <title>Discovery and Ecogenomic Context for Candidatus Cryosericales, a Global Caldiserica Order Active in Thawing Permafrost.</title>
        <authorList>
            <person name="Martinez M.A."/>
            <person name="Woodcroft B.J."/>
            <person name="Ignacio Espinoza J.C."/>
            <person name="Zayed A."/>
            <person name="Singleton C.M."/>
            <person name="Boyd J."/>
            <person name="Li Y.-F."/>
            <person name="Purvine S."/>
            <person name="Maughan H."/>
            <person name="Hodgkins S.B."/>
            <person name="Anderson D."/>
            <person name="Sederholm M."/>
            <person name="Temperton B."/>
            <person name="Saleska S.R."/>
            <person name="Tyson G.W."/>
            <person name="Rich V.I."/>
        </authorList>
    </citation>
    <scope>NUCLEOTIDE SEQUENCE [LARGE SCALE GENOMIC DNA]</scope>
    <source>
        <strain evidence="11 12">SMC7</strain>
    </source>
</reference>
<dbReference type="PROSITE" id="PS50850">
    <property type="entry name" value="MFS"/>
    <property type="match status" value="1"/>
</dbReference>
<feature type="transmembrane region" description="Helical" evidence="9">
    <location>
        <begin position="12"/>
        <end position="38"/>
    </location>
</feature>
<keyword evidence="5 9" id="KW-1133">Transmembrane helix</keyword>
<keyword evidence="4 9" id="KW-0812">Transmembrane</keyword>
<dbReference type="PANTHER" id="PTHR23513">
    <property type="entry name" value="INTEGRAL MEMBRANE EFFLUX PROTEIN-RELATED"/>
    <property type="match status" value="1"/>
</dbReference>
<evidence type="ECO:0000256" key="3">
    <source>
        <dbReference type="ARBA" id="ARBA00022475"/>
    </source>
</evidence>
<dbReference type="InterPro" id="IPR020846">
    <property type="entry name" value="MFS_dom"/>
</dbReference>
<dbReference type="GO" id="GO:0005886">
    <property type="term" value="C:plasma membrane"/>
    <property type="evidence" value="ECO:0007669"/>
    <property type="project" value="UniProtKB-SubCell"/>
</dbReference>
<feature type="transmembrane region" description="Helical" evidence="9">
    <location>
        <begin position="44"/>
        <end position="69"/>
    </location>
</feature>
<evidence type="ECO:0000256" key="2">
    <source>
        <dbReference type="ARBA" id="ARBA00022448"/>
    </source>
</evidence>
<sequence length="458" mass="48454">MARVRPKGMKAFTLIWAGQVVSLVGSAMTVFGVSVWAWQVTGHATALSIVAFCSFTPTIIMSPIAGALVDRWNRKVTMGVSDVASGLGTVIMLILYATGRLQIWHLCVVGALSGTFQAFQWPAYQAAISTMMPKEKYGRAAGMMSLAQSGSGILAPIIAGAVVVTWGLVPIFLFDITSFCIAVALLLAVNVPRPSRSQAGEEARGSLWKETVFGWRYIAARRPLLLLQLSFFASNLIASVCMTLWTPMILARTSNSATTLGIVNSVSAVGGVVGGALMAAWGGPRRKVYGVLWGMVSASALGIMLMGFGRTLPIWLVSGFLGTLIIPFLNGCNDAIWQTKVPHDVQGKVFGTRMMIAQISVPVAMLTAGPLADLVFEPRMMPGGALARVFGPLVGAGRGAGMALMFVLFGGLALLVSVASFMVRDIRDVEVLIPDYVPPDEEVPGEAISVPVGTNADN</sequence>
<feature type="transmembrane region" description="Helical" evidence="9">
    <location>
        <begin position="257"/>
        <end position="281"/>
    </location>
</feature>
<comment type="similarity">
    <text evidence="7">Belongs to the major facilitator superfamily. Drug:H(+) antiporter-3 (DHA3) (TC 2.A.1.21) family.</text>
</comment>
<dbReference type="EMBL" id="QXIS01000032">
    <property type="protein sequence ID" value="RIE05871.1"/>
    <property type="molecule type" value="Genomic_DNA"/>
</dbReference>
<organism evidence="11 12">
    <name type="scientific">Candidatus Cryosericum terrychapinii</name>
    <dbReference type="NCBI Taxonomy" id="2290919"/>
    <lineage>
        <taxon>Bacteria</taxon>
        <taxon>Pseudomonadati</taxon>
        <taxon>Caldisericota/Cryosericota group</taxon>
        <taxon>Candidatus Cryosericota</taxon>
        <taxon>Candidatus Cryosericia</taxon>
        <taxon>Candidatus Cryosericales</taxon>
        <taxon>Candidatus Cryosericaceae</taxon>
        <taxon>Candidatus Cryosericum</taxon>
    </lineage>
</organism>
<dbReference type="OrthoDB" id="9775268at2"/>
<accession>A0A398D333</accession>
<keyword evidence="2" id="KW-0813">Transport</keyword>
<dbReference type="CDD" id="cd06173">
    <property type="entry name" value="MFS_MefA_like"/>
    <property type="match status" value="1"/>
</dbReference>
<feature type="transmembrane region" description="Helical" evidence="9">
    <location>
        <begin position="145"/>
        <end position="165"/>
    </location>
</feature>
<dbReference type="Pfam" id="PF07690">
    <property type="entry name" value="MFS_1"/>
    <property type="match status" value="1"/>
</dbReference>
<feature type="transmembrane region" description="Helical" evidence="9">
    <location>
        <begin position="76"/>
        <end position="97"/>
    </location>
</feature>
<dbReference type="InterPro" id="IPR036259">
    <property type="entry name" value="MFS_trans_sf"/>
</dbReference>
<evidence type="ECO:0000259" key="10">
    <source>
        <dbReference type="PROSITE" id="PS50850"/>
    </source>
</evidence>
<evidence type="ECO:0000256" key="9">
    <source>
        <dbReference type="SAM" id="Phobius"/>
    </source>
</evidence>
<evidence type="ECO:0000256" key="4">
    <source>
        <dbReference type="ARBA" id="ARBA00022692"/>
    </source>
</evidence>
<evidence type="ECO:0000313" key="11">
    <source>
        <dbReference type="EMBL" id="RIE05871.1"/>
    </source>
</evidence>
<dbReference type="InterPro" id="IPR011701">
    <property type="entry name" value="MFS"/>
</dbReference>
<dbReference type="SUPFAM" id="SSF103473">
    <property type="entry name" value="MFS general substrate transporter"/>
    <property type="match status" value="1"/>
</dbReference>
<keyword evidence="12" id="KW-1185">Reference proteome</keyword>
<feature type="domain" description="Major facilitator superfamily (MFS) profile" evidence="10">
    <location>
        <begin position="1"/>
        <end position="428"/>
    </location>
</feature>
<proteinExistence type="inferred from homology"/>
<keyword evidence="3" id="KW-1003">Cell membrane</keyword>
<feature type="transmembrane region" description="Helical" evidence="9">
    <location>
        <begin position="400"/>
        <end position="423"/>
    </location>
</feature>
<gene>
    <name evidence="11" type="ORF">SMC7_05585</name>
</gene>
<dbReference type="AlphaFoldDB" id="A0A398D333"/>
<feature type="transmembrane region" description="Helical" evidence="9">
    <location>
        <begin position="314"/>
        <end position="333"/>
    </location>
</feature>